<dbReference type="Pfam" id="PF00808">
    <property type="entry name" value="CBFD_NFYB_HMF"/>
    <property type="match status" value="1"/>
</dbReference>
<proteinExistence type="predicted"/>
<comment type="subcellular location">
    <subcellularLocation>
        <location evidence="1">Nucleus</location>
    </subcellularLocation>
</comment>
<reference evidence="5 6" key="1">
    <citation type="journal article" date="2013" name="Genome Biol.">
        <title>Genome of Acanthamoeba castellanii highlights extensive lateral gene transfer and early evolution of tyrosine kinase signaling.</title>
        <authorList>
            <person name="Clarke M."/>
            <person name="Lohan A.J."/>
            <person name="Liu B."/>
            <person name="Lagkouvardos I."/>
            <person name="Roy S."/>
            <person name="Zafar N."/>
            <person name="Bertelli C."/>
            <person name="Schilde C."/>
            <person name="Kianianmomeni A."/>
            <person name="Burglin T.R."/>
            <person name="Frech C."/>
            <person name="Turcotte B."/>
            <person name="Kopec K.O."/>
            <person name="Synnott J.M."/>
            <person name="Choo C."/>
            <person name="Paponov I."/>
            <person name="Finkler A."/>
            <person name="Soon Heng Tan C."/>
            <person name="Hutchins A.P."/>
            <person name="Weinmeier T."/>
            <person name="Rattei T."/>
            <person name="Chu J.S."/>
            <person name="Gimenez G."/>
            <person name="Irimia M."/>
            <person name="Rigden D.J."/>
            <person name="Fitzpatrick D.A."/>
            <person name="Lorenzo-Morales J."/>
            <person name="Bateman A."/>
            <person name="Chiu C.H."/>
            <person name="Tang P."/>
            <person name="Hegemann P."/>
            <person name="Fromm H."/>
            <person name="Raoult D."/>
            <person name="Greub G."/>
            <person name="Miranda-Saavedra D."/>
            <person name="Chen N."/>
            <person name="Nash P."/>
            <person name="Ginger M.L."/>
            <person name="Horn M."/>
            <person name="Schaap P."/>
            <person name="Caler L."/>
            <person name="Loftus B."/>
        </authorList>
    </citation>
    <scope>NUCLEOTIDE SEQUENCE [LARGE SCALE GENOMIC DNA]</scope>
    <source>
        <strain evidence="5 6">Neff</strain>
    </source>
</reference>
<feature type="region of interest" description="Disordered" evidence="3">
    <location>
        <begin position="84"/>
        <end position="137"/>
    </location>
</feature>
<dbReference type="InterPro" id="IPR003958">
    <property type="entry name" value="CBFA_NFYB_domain"/>
</dbReference>
<dbReference type="AlphaFoldDB" id="L8GT35"/>
<dbReference type="GeneID" id="14916426"/>
<dbReference type="VEuPathDB" id="AmoebaDB:ACA1_311970"/>
<dbReference type="KEGG" id="acan:ACA1_311970"/>
<dbReference type="GO" id="GO:0005634">
    <property type="term" value="C:nucleus"/>
    <property type="evidence" value="ECO:0007669"/>
    <property type="project" value="UniProtKB-SubCell"/>
</dbReference>
<protein>
    <submittedName>
        <fullName evidence="5">DR1associated protein 1 (Negative cofactor 2 alpha), putative</fullName>
    </submittedName>
</protein>
<evidence type="ECO:0000313" key="6">
    <source>
        <dbReference type="Proteomes" id="UP000011083"/>
    </source>
</evidence>
<evidence type="ECO:0000256" key="1">
    <source>
        <dbReference type="ARBA" id="ARBA00004123"/>
    </source>
</evidence>
<dbReference type="PANTHER" id="PTHR10252:SF5">
    <property type="entry name" value="DR1-ASSOCIATED COREPRESSOR"/>
    <property type="match status" value="1"/>
</dbReference>
<dbReference type="PANTHER" id="PTHR10252">
    <property type="entry name" value="HISTONE-LIKE TRANSCRIPTION FACTOR CCAAT-RELATED"/>
    <property type="match status" value="1"/>
</dbReference>
<dbReference type="GO" id="GO:0046982">
    <property type="term" value="F:protein heterodimerization activity"/>
    <property type="evidence" value="ECO:0007669"/>
    <property type="project" value="InterPro"/>
</dbReference>
<keyword evidence="6" id="KW-1185">Reference proteome</keyword>
<dbReference type="EMBL" id="KB008024">
    <property type="protein sequence ID" value="ELR15773.1"/>
    <property type="molecule type" value="Genomic_DNA"/>
</dbReference>
<dbReference type="Proteomes" id="UP000011083">
    <property type="component" value="Unassembled WGS sequence"/>
</dbReference>
<dbReference type="GO" id="GO:0001046">
    <property type="term" value="F:core promoter sequence-specific DNA binding"/>
    <property type="evidence" value="ECO:0007669"/>
    <property type="project" value="TreeGrafter"/>
</dbReference>
<sequence length="137" mass="15160">MSGPRSKLKVKTAIPMARIKKIMQSDEDVGKVSKHSPVLIVFARPADQVGGRHAREERQEYQPHAHQCVMATPAFDFLTDIVKDIPDIEPDKPKRTRKPRGEGKRGRKKGAEAADADAEDAEAEDDGEEEDADDGDE</sequence>
<evidence type="ECO:0000256" key="3">
    <source>
        <dbReference type="SAM" id="MobiDB-lite"/>
    </source>
</evidence>
<feature type="compositionally biased region" description="Acidic residues" evidence="3">
    <location>
        <begin position="114"/>
        <end position="137"/>
    </location>
</feature>
<gene>
    <name evidence="5" type="ORF">ACA1_311970</name>
</gene>
<evidence type="ECO:0000259" key="4">
    <source>
        <dbReference type="Pfam" id="PF00808"/>
    </source>
</evidence>
<accession>L8GT35</accession>
<dbReference type="OrthoDB" id="653904at2759"/>
<organism evidence="5 6">
    <name type="scientific">Acanthamoeba castellanii (strain ATCC 30010 / Neff)</name>
    <dbReference type="NCBI Taxonomy" id="1257118"/>
    <lineage>
        <taxon>Eukaryota</taxon>
        <taxon>Amoebozoa</taxon>
        <taxon>Discosea</taxon>
        <taxon>Longamoebia</taxon>
        <taxon>Centramoebida</taxon>
        <taxon>Acanthamoebidae</taxon>
        <taxon>Acanthamoeba</taxon>
    </lineage>
</organism>
<dbReference type="InterPro" id="IPR050568">
    <property type="entry name" value="Transcr_DNA_Rep_Reg"/>
</dbReference>
<name>L8GT35_ACACF</name>
<dbReference type="RefSeq" id="XP_004337786.1">
    <property type="nucleotide sequence ID" value="XM_004337738.1"/>
</dbReference>
<feature type="compositionally biased region" description="Basic and acidic residues" evidence="3">
    <location>
        <begin position="84"/>
        <end position="112"/>
    </location>
</feature>
<dbReference type="InterPro" id="IPR009072">
    <property type="entry name" value="Histone-fold"/>
</dbReference>
<keyword evidence="2" id="KW-0539">Nucleus</keyword>
<dbReference type="STRING" id="1257118.L8GT35"/>
<evidence type="ECO:0000256" key="2">
    <source>
        <dbReference type="ARBA" id="ARBA00023242"/>
    </source>
</evidence>
<evidence type="ECO:0000313" key="5">
    <source>
        <dbReference type="EMBL" id="ELR15773.1"/>
    </source>
</evidence>
<dbReference type="SUPFAM" id="SSF47113">
    <property type="entry name" value="Histone-fold"/>
    <property type="match status" value="1"/>
</dbReference>
<feature type="domain" description="Transcription factor CBF/NF-Y/archaeal histone" evidence="4">
    <location>
        <begin position="13"/>
        <end position="41"/>
    </location>
</feature>
<dbReference type="Gene3D" id="1.10.20.10">
    <property type="entry name" value="Histone, subunit A"/>
    <property type="match status" value="1"/>
</dbReference>
<dbReference type="GO" id="GO:0016251">
    <property type="term" value="F:RNA polymerase II general transcription initiation factor activity"/>
    <property type="evidence" value="ECO:0007669"/>
    <property type="project" value="TreeGrafter"/>
</dbReference>